<evidence type="ECO:0000313" key="2">
    <source>
        <dbReference type="EMBL" id="MBP0458602.1"/>
    </source>
</evidence>
<dbReference type="Proteomes" id="UP000670475">
    <property type="component" value="Unassembled WGS sequence"/>
</dbReference>
<evidence type="ECO:0000256" key="1">
    <source>
        <dbReference type="SAM" id="MobiDB-lite"/>
    </source>
</evidence>
<comment type="caution">
    <text evidence="2">The sequence shown here is derived from an EMBL/GenBank/DDBJ whole genome shotgun (WGS) entry which is preliminary data.</text>
</comment>
<organism evidence="2 3">
    <name type="scientific">Streptomyces montanisoli</name>
    <dbReference type="NCBI Taxonomy" id="2798581"/>
    <lineage>
        <taxon>Bacteria</taxon>
        <taxon>Bacillati</taxon>
        <taxon>Actinomycetota</taxon>
        <taxon>Actinomycetes</taxon>
        <taxon>Kitasatosporales</taxon>
        <taxon>Streptomycetaceae</taxon>
        <taxon>Streptomyces</taxon>
    </lineage>
</organism>
<reference evidence="2" key="1">
    <citation type="submission" date="2021-03" db="EMBL/GenBank/DDBJ databases">
        <title>Whole genome sequence of Streptomyces bomunensis MMS17-BM035.</title>
        <authorList>
            <person name="Lee J.H."/>
        </authorList>
    </citation>
    <scope>NUCLEOTIDE SEQUENCE</scope>
    <source>
        <strain evidence="2">MMS17-BM035</strain>
    </source>
</reference>
<sequence>MLTYNDVYNVPLDKLAEAMNDWSSMAGKLETLAKTARTTMADKAKDEYWTGSNADVTKPFIDKTAKEFSDAAKEAKGIHAIISEAHTAFKKAQKDLQKLIDHDAPAQGLVIGPHGKVEALHPVESDNLARHDPDFSEIYGKQQSRIRAMQKRVDAIVETCDDADTSAANALKADATPDKHQFSTPAYSSLDAEEAHRAAALARKGADLTHTELQQLNELLSDNSKSPEFSRDFYKNLGPKESLVFYGQLAESPYGLGNDIDKQRLKDVKALQKNLGMTLATATQSQGKNDDWPSKWSTQMRHLGTQQLQLTKNTMNPNAAPYGYQLLAGMLRYGDNYNPKFLDPIAEHVTQLHAKDPYMFMQNKGINVPNDPNFFNPSGKDGAGYDPVNGVLEALGHSPDASKHFFHDSPHAYDQDGDLVSGPPKDADGKEIKSYFKFFANGDYQMAPDSTSLDPKDMKAAASYTTDAFGHALESATLGYPYDDPKPDPTEAMKHRDAMSASIMKEVITTYGGDSGAELIFKHQQALSDSLGNMAAGYVDDLNWANSGDHADSAFAPSENLSGHVKMTDIEATQFLSTLGQSPDAYATVSQANRIYADSALEKFAGSDGHQPAWGRIDEIGRYTAGMQGTLDDGRASEIMAQHGHTAEEYSESMKERSFWVDLGTGAVVAAGVAALPIAAPVAGASAVLVPLAMSNGQTVVNHYIGDLTGGWVDANTGDHNDQVAQAGRDQARAVIKAGSDNARKPLDLFIDNHHLKRGDEHLQIVLSQSDHSYGEASNRSEWYRSSPQTDG</sequence>
<keyword evidence="3" id="KW-1185">Reference proteome</keyword>
<dbReference type="EMBL" id="JAGIQL010000046">
    <property type="protein sequence ID" value="MBP0458602.1"/>
    <property type="molecule type" value="Genomic_DNA"/>
</dbReference>
<protein>
    <submittedName>
        <fullName evidence="2">Uncharacterized protein</fullName>
    </submittedName>
</protein>
<name>A0A940RV26_9ACTN</name>
<dbReference type="RefSeq" id="WP_209340350.1">
    <property type="nucleotide sequence ID" value="NZ_JAGIQL010000046.1"/>
</dbReference>
<gene>
    <name evidence="2" type="ORF">JFN87_13975</name>
</gene>
<feature type="region of interest" description="Disordered" evidence="1">
    <location>
        <begin position="771"/>
        <end position="792"/>
    </location>
</feature>
<proteinExistence type="predicted"/>
<evidence type="ECO:0000313" key="3">
    <source>
        <dbReference type="Proteomes" id="UP000670475"/>
    </source>
</evidence>
<accession>A0A940RV26</accession>
<dbReference type="AlphaFoldDB" id="A0A940RV26"/>